<keyword evidence="1" id="KW-0547">Nucleotide-binding</keyword>
<dbReference type="InterPro" id="IPR020850">
    <property type="entry name" value="GED_dom"/>
</dbReference>
<dbReference type="PANTHER" id="PTHR11566">
    <property type="entry name" value="DYNAMIN"/>
    <property type="match status" value="1"/>
</dbReference>
<dbReference type="InterPro" id="IPR027417">
    <property type="entry name" value="P-loop_NTPase"/>
</dbReference>
<evidence type="ECO:0000313" key="7">
    <source>
        <dbReference type="Proteomes" id="UP001147695"/>
    </source>
</evidence>
<dbReference type="PROSITE" id="PS51388">
    <property type="entry name" value="GED"/>
    <property type="match status" value="1"/>
</dbReference>
<dbReference type="GO" id="GO:0005737">
    <property type="term" value="C:cytoplasm"/>
    <property type="evidence" value="ECO:0007669"/>
    <property type="project" value="TreeGrafter"/>
</dbReference>
<dbReference type="PRINTS" id="PR00195">
    <property type="entry name" value="DYNAMIN"/>
</dbReference>
<evidence type="ECO:0000259" key="4">
    <source>
        <dbReference type="PROSITE" id="PS51388"/>
    </source>
</evidence>
<dbReference type="Gene3D" id="1.20.120.1240">
    <property type="entry name" value="Dynamin, middle domain"/>
    <property type="match status" value="1"/>
</dbReference>
<reference evidence="6" key="2">
    <citation type="journal article" date="2023" name="IMA Fungus">
        <title>Comparative genomic study of the Penicillium genus elucidates a diverse pangenome and 15 lateral gene transfer events.</title>
        <authorList>
            <person name="Petersen C."/>
            <person name="Sorensen T."/>
            <person name="Nielsen M.R."/>
            <person name="Sondergaard T.E."/>
            <person name="Sorensen J.L."/>
            <person name="Fitzpatrick D.A."/>
            <person name="Frisvad J.C."/>
            <person name="Nielsen K.L."/>
        </authorList>
    </citation>
    <scope>NUCLEOTIDE SEQUENCE</scope>
    <source>
        <strain evidence="6">IBT 35673</strain>
    </source>
</reference>
<evidence type="ECO:0000256" key="2">
    <source>
        <dbReference type="ARBA" id="ARBA00023134"/>
    </source>
</evidence>
<name>A0A9W9Q6T2_PENBR</name>
<feature type="domain" description="Dynamin-type G" evidence="5">
    <location>
        <begin position="71"/>
        <end position="392"/>
    </location>
</feature>
<sequence>MRTPKASSPVPKWEISPSPDGSRIKVPISLEMPVSSSSAQNDRSLDALTADMKSLMRKIQDLSHLGIEDKKIHLPKICVVGDQSTGKSSLIEAISEIQVPRNEGTCTRCPLEINLSQSDGSWRCVVYLCYRYAHDPPSLKGPKRGPKKKNPMGEWIAMDGLDNVRFAELTDRAEVTKAIWCAQLAILNPNSNCADFNYQNPDLSRGLQVKFSPNAVRLDISGPSYPNLSFYDLPGVISQAEQDDESFLVDLVENLVKSYVEQENSIVLLTLPMTDDATNSSAARLVRGIVGAKERTLGVLTKPDRWPMQHSLGEWEQILKGEKFRLGHGYYVVRNNSDPSVSHDQARSEEAEFFASGPWQKNLNALEERFGVKNLVTALSDLLKRQIIGSLPEIANKIDGKLKKIDEELNELPDLPTEDVQRTIWGKVTDLERRIHEVFDETTPPSFQARDPGKQSLQEQWNSLVQDFKIVLQKTRPILDLSGLKDRDDPSERIDADCEMLIIENKSSPPKKRKANADPQQATVEPRAASPKQSPYKTGYFENFNKPAHCNLDVLEKLKNKSHTVGVPNQLDPRAIETLYTKMVEHWKILIEAFIQAAHGTVQDALTLAFENELSQYHQTRLYQELNKILGTYMQSVRINHLAIARDQCHSECEVPFTMAQEYHRTIMGQSLNELRALRAFSRASAYLRVRGNDMNDERTKEKVRKIASNIQAGANTPLGEEKYSDEIEMMANARAYYEIASSRFLDTLCQSTTMKLFKTCRIGLIKAIQDELRIFGENGRARCLELMAEDPKRQQRRAFLQKEREKLVVAQDELNSLHSVDTVMAESDDSSLTAR</sequence>
<dbReference type="GO" id="GO:0031623">
    <property type="term" value="P:receptor internalization"/>
    <property type="evidence" value="ECO:0007669"/>
    <property type="project" value="TreeGrafter"/>
</dbReference>
<dbReference type="Proteomes" id="UP001147695">
    <property type="component" value="Unassembled WGS sequence"/>
</dbReference>
<dbReference type="GO" id="GO:0005874">
    <property type="term" value="C:microtubule"/>
    <property type="evidence" value="ECO:0007669"/>
    <property type="project" value="TreeGrafter"/>
</dbReference>
<dbReference type="GO" id="GO:0008017">
    <property type="term" value="F:microtubule binding"/>
    <property type="evidence" value="ECO:0007669"/>
    <property type="project" value="TreeGrafter"/>
</dbReference>
<dbReference type="AlphaFoldDB" id="A0A9W9Q6T2"/>
<dbReference type="Gene3D" id="3.40.50.300">
    <property type="entry name" value="P-loop containing nucleotide triphosphate hydrolases"/>
    <property type="match status" value="1"/>
</dbReference>
<dbReference type="InterPro" id="IPR045063">
    <property type="entry name" value="Dynamin_N"/>
</dbReference>
<dbReference type="GO" id="GO:0005886">
    <property type="term" value="C:plasma membrane"/>
    <property type="evidence" value="ECO:0007669"/>
    <property type="project" value="TreeGrafter"/>
</dbReference>
<keyword evidence="2" id="KW-0342">GTP-binding</keyword>
<dbReference type="PANTHER" id="PTHR11566:SF131">
    <property type="entry name" value="GTPASE, PUTATIVE (AFU_ORTHOLOGUE AFUA_6G07630)-RELATED"/>
    <property type="match status" value="1"/>
</dbReference>
<dbReference type="GO" id="GO:0005525">
    <property type="term" value="F:GTP binding"/>
    <property type="evidence" value="ECO:0007669"/>
    <property type="project" value="InterPro"/>
</dbReference>
<dbReference type="Pfam" id="PF01031">
    <property type="entry name" value="Dynamin_M"/>
    <property type="match status" value="1"/>
</dbReference>
<gene>
    <name evidence="6" type="ORF">N7452_008410</name>
</gene>
<dbReference type="GO" id="GO:0003924">
    <property type="term" value="F:GTPase activity"/>
    <property type="evidence" value="ECO:0007669"/>
    <property type="project" value="InterPro"/>
</dbReference>
<evidence type="ECO:0000256" key="3">
    <source>
        <dbReference type="SAM" id="MobiDB-lite"/>
    </source>
</evidence>
<organism evidence="6 7">
    <name type="scientific">Penicillium brevicompactum</name>
    <dbReference type="NCBI Taxonomy" id="5074"/>
    <lineage>
        <taxon>Eukaryota</taxon>
        <taxon>Fungi</taxon>
        <taxon>Dikarya</taxon>
        <taxon>Ascomycota</taxon>
        <taxon>Pezizomycotina</taxon>
        <taxon>Eurotiomycetes</taxon>
        <taxon>Eurotiomycetidae</taxon>
        <taxon>Eurotiales</taxon>
        <taxon>Aspergillaceae</taxon>
        <taxon>Penicillium</taxon>
    </lineage>
</organism>
<accession>A0A9W9Q6T2</accession>
<dbReference type="InterPro" id="IPR000375">
    <property type="entry name" value="Dynamin_stalk"/>
</dbReference>
<dbReference type="InterPro" id="IPR001401">
    <property type="entry name" value="Dynamin_GTPase"/>
</dbReference>
<evidence type="ECO:0000256" key="1">
    <source>
        <dbReference type="ARBA" id="ARBA00022741"/>
    </source>
</evidence>
<feature type="domain" description="GED" evidence="4">
    <location>
        <begin position="727"/>
        <end position="823"/>
    </location>
</feature>
<dbReference type="EMBL" id="JAPZBQ010000005">
    <property type="protein sequence ID" value="KAJ5328020.1"/>
    <property type="molecule type" value="Genomic_DNA"/>
</dbReference>
<dbReference type="InterPro" id="IPR030381">
    <property type="entry name" value="G_DYNAMIN_dom"/>
</dbReference>
<evidence type="ECO:0000259" key="5">
    <source>
        <dbReference type="PROSITE" id="PS51718"/>
    </source>
</evidence>
<dbReference type="InterPro" id="IPR022812">
    <property type="entry name" value="Dynamin"/>
</dbReference>
<comment type="caution">
    <text evidence="6">The sequence shown here is derived from an EMBL/GenBank/DDBJ whole genome shotgun (WGS) entry which is preliminary data.</text>
</comment>
<evidence type="ECO:0000313" key="6">
    <source>
        <dbReference type="EMBL" id="KAJ5328020.1"/>
    </source>
</evidence>
<proteinExistence type="predicted"/>
<feature type="region of interest" description="Disordered" evidence="3">
    <location>
        <begin position="1"/>
        <end position="25"/>
    </location>
</feature>
<dbReference type="Pfam" id="PF00350">
    <property type="entry name" value="Dynamin_N"/>
    <property type="match status" value="1"/>
</dbReference>
<dbReference type="CDD" id="cd08771">
    <property type="entry name" value="DLP_1"/>
    <property type="match status" value="1"/>
</dbReference>
<dbReference type="SUPFAM" id="SSF52540">
    <property type="entry name" value="P-loop containing nucleoside triphosphate hydrolases"/>
    <property type="match status" value="1"/>
</dbReference>
<dbReference type="PROSITE" id="PS51718">
    <property type="entry name" value="G_DYNAMIN_2"/>
    <property type="match status" value="1"/>
</dbReference>
<reference evidence="6" key="1">
    <citation type="submission" date="2022-12" db="EMBL/GenBank/DDBJ databases">
        <authorList>
            <person name="Petersen C."/>
        </authorList>
    </citation>
    <scope>NUCLEOTIDE SEQUENCE</scope>
    <source>
        <strain evidence="6">IBT 35673</strain>
    </source>
</reference>
<evidence type="ECO:0008006" key="8">
    <source>
        <dbReference type="Google" id="ProtNLM"/>
    </source>
</evidence>
<protein>
    <recommendedName>
        <fullName evidence="8">Dynamin family protein</fullName>
    </recommendedName>
</protein>
<feature type="region of interest" description="Disordered" evidence="3">
    <location>
        <begin position="505"/>
        <end position="535"/>
    </location>
</feature>
<dbReference type="SMART" id="SM00053">
    <property type="entry name" value="DYNc"/>
    <property type="match status" value="1"/>
</dbReference>